<keyword evidence="4" id="KW-0997">Cell inner membrane</keyword>
<dbReference type="RefSeq" id="WP_148338958.1">
    <property type="nucleotide sequence ID" value="NZ_LR699119.1"/>
</dbReference>
<comment type="subcellular location">
    <subcellularLocation>
        <location evidence="1">Membrane</location>
        <topology evidence="1">Multi-pass membrane protein</topology>
    </subcellularLocation>
</comment>
<evidence type="ECO:0000256" key="7">
    <source>
        <dbReference type="ARBA" id="ARBA00022989"/>
    </source>
</evidence>
<evidence type="ECO:0000256" key="8">
    <source>
        <dbReference type="ARBA" id="ARBA00023032"/>
    </source>
</evidence>
<dbReference type="GO" id="GO:0000103">
    <property type="term" value="P:sulfate assimilation"/>
    <property type="evidence" value="ECO:0007669"/>
    <property type="project" value="TreeGrafter"/>
</dbReference>
<keyword evidence="5" id="KW-0028">Amino-acid biosynthesis</keyword>
<name>A0A5E4PH71_9COXI</name>
<dbReference type="PANTHER" id="PTHR37468">
    <property type="entry name" value="SULFATE TRANSPORTER CYSZ"/>
    <property type="match status" value="1"/>
</dbReference>
<evidence type="ECO:0000256" key="3">
    <source>
        <dbReference type="ARBA" id="ARBA00022475"/>
    </source>
</evidence>
<dbReference type="GO" id="GO:0009675">
    <property type="term" value="F:high-affinity sulfate:proton symporter activity"/>
    <property type="evidence" value="ECO:0007669"/>
    <property type="project" value="TreeGrafter"/>
</dbReference>
<feature type="transmembrane region" description="Helical" evidence="11">
    <location>
        <begin position="26"/>
        <end position="50"/>
    </location>
</feature>
<dbReference type="InterPro" id="IPR059112">
    <property type="entry name" value="CysZ/EI24"/>
</dbReference>
<evidence type="ECO:0000256" key="9">
    <source>
        <dbReference type="ARBA" id="ARBA00023136"/>
    </source>
</evidence>
<evidence type="ECO:0000313" key="13">
    <source>
        <dbReference type="Proteomes" id="UP000324194"/>
    </source>
</evidence>
<accession>A0A5E4PH71</accession>
<evidence type="ECO:0000256" key="5">
    <source>
        <dbReference type="ARBA" id="ARBA00022605"/>
    </source>
</evidence>
<evidence type="ECO:0000256" key="1">
    <source>
        <dbReference type="ARBA" id="ARBA00004141"/>
    </source>
</evidence>
<dbReference type="OrthoDB" id="5292355at2"/>
<keyword evidence="13" id="KW-1185">Reference proteome</keyword>
<dbReference type="KEGG" id="asip:AQUSIP_09610"/>
<dbReference type="EMBL" id="LR699119">
    <property type="protein sequence ID" value="VVC75671.1"/>
    <property type="molecule type" value="Genomic_DNA"/>
</dbReference>
<feature type="transmembrane region" description="Helical" evidence="11">
    <location>
        <begin position="201"/>
        <end position="219"/>
    </location>
</feature>
<sequence length="248" mass="28583">MNNLVIGAGYLFDGFKLITRRGLRRFVIIPLLINVMLFVGMFFLLRHFVIQFDQWFAQLLPSWLQWLSSVLWLIFFLSFFIIILYTFFTLANIVSAPFNSFLAEQVELYLTGKVPEERGLADNLRDIPRIIARQLSIIGYYIPRALLILILFFIPVVQAAAAVVSFLFHAWLMTLTYMDYPTDNHRVSMPDVRAWLNVRRFSSLGFGVSVLVCSMIPVLNCFTIPAAVAGATKFWIEEGNENRQHSSR</sequence>
<evidence type="ECO:0000256" key="11">
    <source>
        <dbReference type="SAM" id="Phobius"/>
    </source>
</evidence>
<dbReference type="Proteomes" id="UP000324194">
    <property type="component" value="Chromosome 1"/>
</dbReference>
<evidence type="ECO:0000313" key="12">
    <source>
        <dbReference type="EMBL" id="VVC75671.1"/>
    </source>
</evidence>
<dbReference type="PANTHER" id="PTHR37468:SF1">
    <property type="entry name" value="SULFATE TRANSPORTER CYSZ"/>
    <property type="match status" value="1"/>
</dbReference>
<evidence type="ECO:0000256" key="6">
    <source>
        <dbReference type="ARBA" id="ARBA00022692"/>
    </source>
</evidence>
<keyword evidence="3" id="KW-1003">Cell membrane</keyword>
<keyword evidence="9 11" id="KW-0472">Membrane</keyword>
<feature type="transmembrane region" description="Helical" evidence="11">
    <location>
        <begin position="70"/>
        <end position="94"/>
    </location>
</feature>
<keyword evidence="6 11" id="KW-0812">Transmembrane</keyword>
<organism evidence="12 13">
    <name type="scientific">Aquicella siphonis</name>
    <dbReference type="NCBI Taxonomy" id="254247"/>
    <lineage>
        <taxon>Bacteria</taxon>
        <taxon>Pseudomonadati</taxon>
        <taxon>Pseudomonadota</taxon>
        <taxon>Gammaproteobacteria</taxon>
        <taxon>Legionellales</taxon>
        <taxon>Coxiellaceae</taxon>
        <taxon>Aquicella</taxon>
    </lineage>
</organism>
<evidence type="ECO:0000256" key="10">
    <source>
        <dbReference type="ARBA" id="ARBA00023192"/>
    </source>
</evidence>
<reference evidence="12 13" key="1">
    <citation type="submission" date="2019-08" db="EMBL/GenBank/DDBJ databases">
        <authorList>
            <person name="Guy L."/>
        </authorList>
    </citation>
    <scope>NUCLEOTIDE SEQUENCE [LARGE SCALE GENOMIC DNA]</scope>
    <source>
        <strain evidence="12 13">SGT-108</strain>
    </source>
</reference>
<keyword evidence="10" id="KW-0198">Cysteine biosynthesis</keyword>
<keyword evidence="8" id="KW-0764">Sulfate transport</keyword>
<dbReference type="GO" id="GO:0005886">
    <property type="term" value="C:plasma membrane"/>
    <property type="evidence" value="ECO:0007669"/>
    <property type="project" value="TreeGrafter"/>
</dbReference>
<gene>
    <name evidence="12" type="primary">cysZ</name>
    <name evidence="12" type="ORF">AQUSIP_09610</name>
</gene>
<keyword evidence="7 11" id="KW-1133">Transmembrane helix</keyword>
<dbReference type="NCBIfam" id="NF003433">
    <property type="entry name" value="PRK04949.1"/>
    <property type="match status" value="1"/>
</dbReference>
<dbReference type="AlphaFoldDB" id="A0A5E4PH71"/>
<keyword evidence="2" id="KW-0813">Transport</keyword>
<evidence type="ECO:0000256" key="4">
    <source>
        <dbReference type="ARBA" id="ARBA00022519"/>
    </source>
</evidence>
<dbReference type="InterPro" id="IPR050480">
    <property type="entry name" value="CysZ-like"/>
</dbReference>
<dbReference type="GO" id="GO:0019344">
    <property type="term" value="P:cysteine biosynthetic process"/>
    <property type="evidence" value="ECO:0007669"/>
    <property type="project" value="UniProtKB-KW"/>
</dbReference>
<dbReference type="Pfam" id="PF07264">
    <property type="entry name" value="EI24"/>
    <property type="match status" value="1"/>
</dbReference>
<protein>
    <submittedName>
        <fullName evidence="12">Sulfate transporter CysZ</fullName>
    </submittedName>
</protein>
<proteinExistence type="predicted"/>
<evidence type="ECO:0000256" key="2">
    <source>
        <dbReference type="ARBA" id="ARBA00022448"/>
    </source>
</evidence>